<evidence type="ECO:0000256" key="5">
    <source>
        <dbReference type="PIRSR" id="PIRSR600760-2"/>
    </source>
</evidence>
<accession>A0A5D0U7L0</accession>
<evidence type="ECO:0000256" key="4">
    <source>
        <dbReference type="ARBA" id="ARBA00022842"/>
    </source>
</evidence>
<keyword evidence="4 5" id="KW-0460">Magnesium</keyword>
<dbReference type="Pfam" id="PF00459">
    <property type="entry name" value="Inositol_P"/>
    <property type="match status" value="1"/>
</dbReference>
<dbReference type="Proteomes" id="UP000322634">
    <property type="component" value="Unassembled WGS sequence"/>
</dbReference>
<comment type="cofactor">
    <cofactor evidence="5">
        <name>Mg(2+)</name>
        <dbReference type="ChEBI" id="CHEBI:18420"/>
    </cofactor>
</comment>
<dbReference type="GO" id="GO:0008934">
    <property type="term" value="F:inositol monophosphate 1-phosphatase activity"/>
    <property type="evidence" value="ECO:0007669"/>
    <property type="project" value="TreeGrafter"/>
</dbReference>
<evidence type="ECO:0000313" key="6">
    <source>
        <dbReference type="EMBL" id="TYC13750.1"/>
    </source>
</evidence>
<dbReference type="Gene3D" id="3.30.540.10">
    <property type="entry name" value="Fructose-1,6-Bisphosphatase, subunit A, domain 1"/>
    <property type="match status" value="1"/>
</dbReference>
<dbReference type="GO" id="GO:0046854">
    <property type="term" value="P:phosphatidylinositol phosphate biosynthetic process"/>
    <property type="evidence" value="ECO:0007669"/>
    <property type="project" value="InterPro"/>
</dbReference>
<dbReference type="SUPFAM" id="SSF56655">
    <property type="entry name" value="Carbohydrate phosphatase"/>
    <property type="match status" value="1"/>
</dbReference>
<evidence type="ECO:0000256" key="2">
    <source>
        <dbReference type="ARBA" id="ARBA00013106"/>
    </source>
</evidence>
<feature type="binding site" evidence="5">
    <location>
        <position position="96"/>
    </location>
    <ligand>
        <name>Mg(2+)</name>
        <dbReference type="ChEBI" id="CHEBI:18420"/>
        <label>1</label>
        <note>catalytic</note>
    </ligand>
</feature>
<dbReference type="PRINTS" id="PR00377">
    <property type="entry name" value="IMPHPHTASES"/>
</dbReference>
<feature type="binding site" evidence="5">
    <location>
        <position position="73"/>
    </location>
    <ligand>
        <name>Mg(2+)</name>
        <dbReference type="ChEBI" id="CHEBI:18420"/>
        <label>1</label>
        <note>catalytic</note>
    </ligand>
</feature>
<name>A0A5D0U7L0_9ACTN</name>
<dbReference type="PANTHER" id="PTHR20854">
    <property type="entry name" value="INOSITOL MONOPHOSPHATASE"/>
    <property type="match status" value="1"/>
</dbReference>
<dbReference type="GO" id="GO:0046872">
    <property type="term" value="F:metal ion binding"/>
    <property type="evidence" value="ECO:0007669"/>
    <property type="project" value="UniProtKB-KW"/>
</dbReference>
<dbReference type="GO" id="GO:0007165">
    <property type="term" value="P:signal transduction"/>
    <property type="evidence" value="ECO:0007669"/>
    <property type="project" value="TreeGrafter"/>
</dbReference>
<dbReference type="InterPro" id="IPR000760">
    <property type="entry name" value="Inositol_monophosphatase-like"/>
</dbReference>
<dbReference type="InterPro" id="IPR020550">
    <property type="entry name" value="Inositol_monophosphatase_CS"/>
</dbReference>
<dbReference type="EC" id="3.1.3.25" evidence="2"/>
<sequence length="283" mass="29167">MNADVPASRELAGIAELAARTAGGPLRTAFRSRPEVDVKRDFHDPVTEHDRAAEETIRAVLAEHTPGSVVVGEEGGARGGRGANGHPDVRWYVDPIDGTANFAVGLPFFCVSIAAVADGELVAGVVYDPVRDDMFTASLDGATCNGEPIQSRGATGDATAVAASSYPSAADLSGGDRDETLRRFGRMVDAFATLRRPGSAALTLAHVAAGWTDVAFDPSINAWDVAAALLLVRQAGGTYLPLGGRDGDPDWDAPGYLACVAGFDLAGSVMTEVAGLTAMGAGR</sequence>
<comment type="catalytic activity">
    <reaction evidence="1">
        <text>a myo-inositol phosphate + H2O = myo-inositol + phosphate</text>
        <dbReference type="Rhea" id="RHEA:24056"/>
        <dbReference type="ChEBI" id="CHEBI:15377"/>
        <dbReference type="ChEBI" id="CHEBI:17268"/>
        <dbReference type="ChEBI" id="CHEBI:43474"/>
        <dbReference type="ChEBI" id="CHEBI:84139"/>
        <dbReference type="EC" id="3.1.3.25"/>
    </reaction>
</comment>
<organism evidence="6 7">
    <name type="scientific">Actinomadura syzygii</name>
    <dbReference type="NCBI Taxonomy" id="1427538"/>
    <lineage>
        <taxon>Bacteria</taxon>
        <taxon>Bacillati</taxon>
        <taxon>Actinomycetota</taxon>
        <taxon>Actinomycetes</taxon>
        <taxon>Streptosporangiales</taxon>
        <taxon>Thermomonosporaceae</taxon>
        <taxon>Actinomadura</taxon>
    </lineage>
</organism>
<keyword evidence="7" id="KW-1185">Reference proteome</keyword>
<protein>
    <recommendedName>
        <fullName evidence="2">inositol-phosphate phosphatase</fullName>
        <ecNumber evidence="2">3.1.3.25</ecNumber>
    </recommendedName>
</protein>
<keyword evidence="3 5" id="KW-0479">Metal-binding</keyword>
<feature type="binding site" evidence="5">
    <location>
        <position position="94"/>
    </location>
    <ligand>
        <name>Mg(2+)</name>
        <dbReference type="ChEBI" id="CHEBI:18420"/>
        <label>1</label>
        <note>catalytic</note>
    </ligand>
</feature>
<comment type="caution">
    <text evidence="6">The sequence shown here is derived from an EMBL/GenBank/DDBJ whole genome shotgun (WGS) entry which is preliminary data.</text>
</comment>
<dbReference type="RefSeq" id="WP_148351296.1">
    <property type="nucleotide sequence ID" value="NZ_JBHSBF010000010.1"/>
</dbReference>
<evidence type="ECO:0000256" key="1">
    <source>
        <dbReference type="ARBA" id="ARBA00001033"/>
    </source>
</evidence>
<dbReference type="GO" id="GO:0006020">
    <property type="term" value="P:inositol metabolic process"/>
    <property type="evidence" value="ECO:0007669"/>
    <property type="project" value="TreeGrafter"/>
</dbReference>
<evidence type="ECO:0000313" key="7">
    <source>
        <dbReference type="Proteomes" id="UP000322634"/>
    </source>
</evidence>
<reference evidence="6 7" key="1">
    <citation type="submission" date="2019-08" db="EMBL/GenBank/DDBJ databases">
        <title>Actinomadura sp. nov. CYP1-5 isolated from mountain soil.</title>
        <authorList>
            <person name="Songsumanus A."/>
            <person name="Kuncharoen N."/>
            <person name="Kudo T."/>
            <person name="Yuki M."/>
            <person name="Igarashi Y."/>
            <person name="Tanasupawat S."/>
        </authorList>
    </citation>
    <scope>NUCLEOTIDE SEQUENCE [LARGE SCALE GENOMIC DNA]</scope>
    <source>
        <strain evidence="6 7">GKU157</strain>
    </source>
</reference>
<proteinExistence type="predicted"/>
<dbReference type="Gene3D" id="3.40.190.80">
    <property type="match status" value="1"/>
</dbReference>
<evidence type="ECO:0000256" key="3">
    <source>
        <dbReference type="ARBA" id="ARBA00022723"/>
    </source>
</evidence>
<dbReference type="PANTHER" id="PTHR20854:SF4">
    <property type="entry name" value="INOSITOL-1-MONOPHOSPHATASE-RELATED"/>
    <property type="match status" value="1"/>
</dbReference>
<dbReference type="OrthoDB" id="9772456at2"/>
<feature type="binding site" evidence="5">
    <location>
        <position position="97"/>
    </location>
    <ligand>
        <name>Mg(2+)</name>
        <dbReference type="ChEBI" id="CHEBI:18420"/>
        <label>1</label>
        <note>catalytic</note>
    </ligand>
</feature>
<gene>
    <name evidence="6" type="ORF">FXF65_18970</name>
</gene>
<feature type="binding site" evidence="5">
    <location>
        <position position="224"/>
    </location>
    <ligand>
        <name>Mg(2+)</name>
        <dbReference type="ChEBI" id="CHEBI:18420"/>
        <label>1</label>
        <note>catalytic</note>
    </ligand>
</feature>
<dbReference type="EMBL" id="VSFF01000007">
    <property type="protein sequence ID" value="TYC13750.1"/>
    <property type="molecule type" value="Genomic_DNA"/>
</dbReference>
<dbReference type="PROSITE" id="PS00630">
    <property type="entry name" value="IMP_2"/>
    <property type="match status" value="1"/>
</dbReference>
<dbReference type="AlphaFoldDB" id="A0A5D0U7L0"/>